<reference evidence="1 2" key="1">
    <citation type="journal article" date="2012" name="J. Bacteriol.">
        <title>Genome Sequence of Radiation-Resistant Modestobacter marinus Strain BC501, a Representative Actinobacterium That Thrives on Calcareous Stone Surfaces.</title>
        <authorList>
            <person name="Normand P."/>
            <person name="Gury J."/>
            <person name="Pujic P."/>
            <person name="Chouaia B."/>
            <person name="Crotti E."/>
            <person name="Brusetti L."/>
            <person name="Daffonchio D."/>
            <person name="Vacherie B."/>
            <person name="Barbe V."/>
            <person name="Medigue C."/>
            <person name="Calteau A."/>
            <person name="Ghodhbane-Gtari F."/>
            <person name="Essoussi I."/>
            <person name="Nouioui I."/>
            <person name="Abbassi-Ghozzi I."/>
            <person name="Gtari M."/>
        </authorList>
    </citation>
    <scope>NUCLEOTIDE SEQUENCE [LARGE SCALE GENOMIC DNA]</scope>
    <source>
        <strain evidence="2">BC 501</strain>
    </source>
</reference>
<accession>I4EUA2</accession>
<sequence>MDELTQVQVTQDGLSALRTELSAVGTAVGQLVDAGGDQIQPEVEGLQTDLTAIGDALDTATADPSVAALRTVGSTITTLVDDVGGLPEELDGSC</sequence>
<protein>
    <submittedName>
        <fullName evidence="1">Uncharacterized protein</fullName>
    </submittedName>
</protein>
<dbReference type="AlphaFoldDB" id="I4EUA2"/>
<gene>
    <name evidence="1" type="ordered locus">MODMU_1519</name>
</gene>
<organism evidence="1 2">
    <name type="scientific">Modestobacter italicus (strain DSM 44449 / CECT 9708 / BC 501)</name>
    <dbReference type="NCBI Taxonomy" id="2732864"/>
    <lineage>
        <taxon>Bacteria</taxon>
        <taxon>Bacillati</taxon>
        <taxon>Actinomycetota</taxon>
        <taxon>Actinomycetes</taxon>
        <taxon>Geodermatophilales</taxon>
        <taxon>Geodermatophilaceae</taxon>
        <taxon>Modestobacter</taxon>
    </lineage>
</organism>
<dbReference type="Proteomes" id="UP000006461">
    <property type="component" value="Chromosome"/>
</dbReference>
<keyword evidence="2" id="KW-1185">Reference proteome</keyword>
<dbReference type="HOGENOM" id="CLU_2382956_0_0_11"/>
<evidence type="ECO:0000313" key="2">
    <source>
        <dbReference type="Proteomes" id="UP000006461"/>
    </source>
</evidence>
<dbReference type="KEGG" id="mmar:MODMU_1519"/>
<name>I4EUA2_MODI5</name>
<dbReference type="EMBL" id="FO203431">
    <property type="protein sequence ID" value="CCH86965.1"/>
    <property type="molecule type" value="Genomic_DNA"/>
</dbReference>
<proteinExistence type="predicted"/>
<dbReference type="STRING" id="477641.MODMU_1519"/>
<evidence type="ECO:0000313" key="1">
    <source>
        <dbReference type="EMBL" id="CCH86965.1"/>
    </source>
</evidence>